<proteinExistence type="predicted"/>
<protein>
    <recommendedName>
        <fullName evidence="4">Outer membrane protein beta-barrel domain-containing protein</fullName>
    </recommendedName>
</protein>
<dbReference type="OrthoDB" id="1253126at2"/>
<dbReference type="GeneID" id="48545571"/>
<feature type="chain" id="PRO_5030034726" description="Outer membrane protein beta-barrel domain-containing protein" evidence="1">
    <location>
        <begin position="19"/>
        <end position="184"/>
    </location>
</feature>
<evidence type="ECO:0000313" key="3">
    <source>
        <dbReference type="Proteomes" id="UP000188947"/>
    </source>
</evidence>
<name>A0A1T3ICN1_ELIME</name>
<reference evidence="2 3" key="1">
    <citation type="submission" date="2016-11" db="EMBL/GenBank/DDBJ databases">
        <title>Genome sequence and comparative genomic analysis of clinical strain Elizabethkingia meningoseptica 61421 PRCM.</title>
        <authorList>
            <person name="Wang M."/>
            <person name="Hu S."/>
            <person name="Cao L."/>
            <person name="Jiang T."/>
            <person name="Zhou Y."/>
            <person name="Ming D."/>
        </authorList>
    </citation>
    <scope>NUCLEOTIDE SEQUENCE [LARGE SCALE GENOMIC DNA]</scope>
    <source>
        <strain evidence="2 3">61421 PRCM</strain>
    </source>
</reference>
<organism evidence="2 3">
    <name type="scientific">Elizabethkingia meningoseptica</name>
    <name type="common">Chryseobacterium meningosepticum</name>
    <dbReference type="NCBI Taxonomy" id="238"/>
    <lineage>
        <taxon>Bacteria</taxon>
        <taxon>Pseudomonadati</taxon>
        <taxon>Bacteroidota</taxon>
        <taxon>Flavobacteriia</taxon>
        <taxon>Flavobacteriales</taxon>
        <taxon>Weeksellaceae</taxon>
        <taxon>Elizabethkingia</taxon>
    </lineage>
</organism>
<accession>A0A1T3ICN1</accession>
<dbReference type="EMBL" id="MPOG01000008">
    <property type="protein sequence ID" value="OOH96125.1"/>
    <property type="molecule type" value="Genomic_DNA"/>
</dbReference>
<evidence type="ECO:0000313" key="2">
    <source>
        <dbReference type="EMBL" id="OOH96125.1"/>
    </source>
</evidence>
<dbReference type="Gene3D" id="2.40.160.20">
    <property type="match status" value="1"/>
</dbReference>
<dbReference type="eggNOG" id="COG3637">
    <property type="taxonomic scope" value="Bacteria"/>
</dbReference>
<dbReference type="KEGG" id="emg:BBD33_12650"/>
<evidence type="ECO:0000256" key="1">
    <source>
        <dbReference type="SAM" id="SignalP"/>
    </source>
</evidence>
<keyword evidence="3" id="KW-1185">Reference proteome</keyword>
<comment type="caution">
    <text evidence="2">The sequence shown here is derived from an EMBL/GenBank/DDBJ whole genome shotgun (WGS) entry which is preliminary data.</text>
</comment>
<feature type="signal peptide" evidence="1">
    <location>
        <begin position="1"/>
        <end position="18"/>
    </location>
</feature>
<dbReference type="RefSeq" id="WP_016198110.1">
    <property type="nucleotide sequence ID" value="NZ_CP014338.1"/>
</dbReference>
<keyword evidence="1" id="KW-0732">Signal</keyword>
<sequence>MKKILFLLPFIGSSLLQAQKFEVSAAYGTPSVYGVGNMFADALVNIGTNSEEISGSNGVLNINALVYNHNMKWRYGLEFNVEFFEKKSQGYSTSSFISVLPRVDYFWSAADKKLRLYSGASAGILFSNGKYTDYTSNTKKNDNTAVFGFNIMPLGLRYGKDFGVFIEPNIGTRGFVNAGVSYIF</sequence>
<gene>
    <name evidence="2" type="ORF">BMF97_07160</name>
</gene>
<dbReference type="Proteomes" id="UP000188947">
    <property type="component" value="Unassembled WGS sequence"/>
</dbReference>
<evidence type="ECO:0008006" key="4">
    <source>
        <dbReference type="Google" id="ProtNLM"/>
    </source>
</evidence>
<dbReference type="AlphaFoldDB" id="A0A1T3ICN1"/>